<dbReference type="VEuPathDB" id="VectorBase:RSAN_044217"/>
<comment type="caution">
    <text evidence="1">The sequence shown here is derived from an EMBL/GenBank/DDBJ whole genome shotgun (WGS) entry which is preliminary data.</text>
</comment>
<name>A0A9D4YRA4_RHISA</name>
<organism evidence="1 2">
    <name type="scientific">Rhipicephalus sanguineus</name>
    <name type="common">Brown dog tick</name>
    <name type="synonym">Ixodes sanguineus</name>
    <dbReference type="NCBI Taxonomy" id="34632"/>
    <lineage>
        <taxon>Eukaryota</taxon>
        <taxon>Metazoa</taxon>
        <taxon>Ecdysozoa</taxon>
        <taxon>Arthropoda</taxon>
        <taxon>Chelicerata</taxon>
        <taxon>Arachnida</taxon>
        <taxon>Acari</taxon>
        <taxon>Parasitiformes</taxon>
        <taxon>Ixodida</taxon>
        <taxon>Ixodoidea</taxon>
        <taxon>Ixodidae</taxon>
        <taxon>Rhipicephalinae</taxon>
        <taxon>Rhipicephalus</taxon>
        <taxon>Rhipicephalus</taxon>
    </lineage>
</organism>
<evidence type="ECO:0000313" key="1">
    <source>
        <dbReference type="EMBL" id="KAH7984996.1"/>
    </source>
</evidence>
<evidence type="ECO:0000313" key="2">
    <source>
        <dbReference type="Proteomes" id="UP000821837"/>
    </source>
</evidence>
<protein>
    <submittedName>
        <fullName evidence="1">Uncharacterized protein</fullName>
    </submittedName>
</protein>
<reference evidence="1" key="1">
    <citation type="journal article" date="2020" name="Cell">
        <title>Large-Scale Comparative Analyses of Tick Genomes Elucidate Their Genetic Diversity and Vector Capacities.</title>
        <authorList>
            <consortium name="Tick Genome and Microbiome Consortium (TIGMIC)"/>
            <person name="Jia N."/>
            <person name="Wang J."/>
            <person name="Shi W."/>
            <person name="Du L."/>
            <person name="Sun Y."/>
            <person name="Zhan W."/>
            <person name="Jiang J.F."/>
            <person name="Wang Q."/>
            <person name="Zhang B."/>
            <person name="Ji P."/>
            <person name="Bell-Sakyi L."/>
            <person name="Cui X.M."/>
            <person name="Yuan T.T."/>
            <person name="Jiang B.G."/>
            <person name="Yang W.F."/>
            <person name="Lam T.T."/>
            <person name="Chang Q.C."/>
            <person name="Ding S.J."/>
            <person name="Wang X.J."/>
            <person name="Zhu J.G."/>
            <person name="Ruan X.D."/>
            <person name="Zhao L."/>
            <person name="Wei J.T."/>
            <person name="Ye R.Z."/>
            <person name="Que T.C."/>
            <person name="Du C.H."/>
            <person name="Zhou Y.H."/>
            <person name="Cheng J.X."/>
            <person name="Dai P.F."/>
            <person name="Guo W.B."/>
            <person name="Han X.H."/>
            <person name="Huang E.J."/>
            <person name="Li L.F."/>
            <person name="Wei W."/>
            <person name="Gao Y.C."/>
            <person name="Liu J.Z."/>
            <person name="Shao H.Z."/>
            <person name="Wang X."/>
            <person name="Wang C.C."/>
            <person name="Yang T.C."/>
            <person name="Huo Q.B."/>
            <person name="Li W."/>
            <person name="Chen H.Y."/>
            <person name="Chen S.E."/>
            <person name="Zhou L.G."/>
            <person name="Ni X.B."/>
            <person name="Tian J.H."/>
            <person name="Sheng Y."/>
            <person name="Liu T."/>
            <person name="Pan Y.S."/>
            <person name="Xia L.Y."/>
            <person name="Li J."/>
            <person name="Zhao F."/>
            <person name="Cao W.C."/>
        </authorList>
    </citation>
    <scope>NUCLEOTIDE SEQUENCE</scope>
    <source>
        <strain evidence="1">Rsan-2018</strain>
    </source>
</reference>
<dbReference type="Proteomes" id="UP000821837">
    <property type="component" value="Unassembled WGS sequence"/>
</dbReference>
<sequence>MSDCLRTTTVDKNNGNYTAKQVVTFMNHNAGKWMSINQGLVAFGNKDREFNFMRTTEDSGAYIRSL</sequence>
<reference evidence="1" key="2">
    <citation type="submission" date="2021-09" db="EMBL/GenBank/DDBJ databases">
        <authorList>
            <person name="Jia N."/>
            <person name="Wang J."/>
            <person name="Shi W."/>
            <person name="Du L."/>
            <person name="Sun Y."/>
            <person name="Zhan W."/>
            <person name="Jiang J."/>
            <person name="Wang Q."/>
            <person name="Zhang B."/>
            <person name="Ji P."/>
            <person name="Sakyi L.B."/>
            <person name="Cui X."/>
            <person name="Yuan T."/>
            <person name="Jiang B."/>
            <person name="Yang W."/>
            <person name="Lam T.T.-Y."/>
            <person name="Chang Q."/>
            <person name="Ding S."/>
            <person name="Wang X."/>
            <person name="Zhu J."/>
            <person name="Ruan X."/>
            <person name="Zhao L."/>
            <person name="Wei J."/>
            <person name="Que T."/>
            <person name="Du C."/>
            <person name="Cheng J."/>
            <person name="Dai P."/>
            <person name="Han X."/>
            <person name="Huang E."/>
            <person name="Gao Y."/>
            <person name="Liu J."/>
            <person name="Shao H."/>
            <person name="Ye R."/>
            <person name="Li L."/>
            <person name="Wei W."/>
            <person name="Wang X."/>
            <person name="Wang C."/>
            <person name="Huo Q."/>
            <person name="Li W."/>
            <person name="Guo W."/>
            <person name="Chen H."/>
            <person name="Chen S."/>
            <person name="Zhou L."/>
            <person name="Zhou L."/>
            <person name="Ni X."/>
            <person name="Tian J."/>
            <person name="Zhou Y."/>
            <person name="Sheng Y."/>
            <person name="Liu T."/>
            <person name="Pan Y."/>
            <person name="Xia L."/>
            <person name="Li J."/>
            <person name="Zhao F."/>
            <person name="Cao W."/>
        </authorList>
    </citation>
    <scope>NUCLEOTIDE SEQUENCE</scope>
    <source>
        <strain evidence="1">Rsan-2018</strain>
        <tissue evidence="1">Larvae</tissue>
    </source>
</reference>
<dbReference type="AlphaFoldDB" id="A0A9D4YRA4"/>
<accession>A0A9D4YRA4</accession>
<keyword evidence="2" id="KW-1185">Reference proteome</keyword>
<gene>
    <name evidence="1" type="ORF">HPB52_024393</name>
</gene>
<dbReference type="EMBL" id="JABSTV010001138">
    <property type="protein sequence ID" value="KAH7984996.1"/>
    <property type="molecule type" value="Genomic_DNA"/>
</dbReference>
<proteinExistence type="predicted"/>